<dbReference type="InterPro" id="IPR036388">
    <property type="entry name" value="WH-like_DNA-bd_sf"/>
</dbReference>
<comment type="subcellular location">
    <subcellularLocation>
        <location evidence="1">Nucleus</location>
    </subcellularLocation>
</comment>
<evidence type="ECO:0000256" key="4">
    <source>
        <dbReference type="PROSITE-ProRule" id="PRU00332"/>
    </source>
</evidence>
<dbReference type="Pfam" id="PF05383">
    <property type="entry name" value="La"/>
    <property type="match status" value="1"/>
</dbReference>
<proteinExistence type="predicted"/>
<dbReference type="Gene3D" id="1.10.10.10">
    <property type="entry name" value="Winged helix-like DNA-binding domain superfamily/Winged helix DNA-binding domain"/>
    <property type="match status" value="1"/>
</dbReference>
<comment type="caution">
    <text evidence="7">The sequence shown here is derived from an EMBL/GenBank/DDBJ whole genome shotgun (WGS) entry which is preliminary data.</text>
</comment>
<dbReference type="PANTHER" id="PTHR22792">
    <property type="entry name" value="LUPUS LA PROTEIN-RELATED"/>
    <property type="match status" value="1"/>
</dbReference>
<dbReference type="InterPro" id="IPR002344">
    <property type="entry name" value="Lupus_La"/>
</dbReference>
<keyword evidence="3" id="KW-0539">Nucleus</keyword>
<feature type="compositionally biased region" description="Basic and acidic residues" evidence="5">
    <location>
        <begin position="730"/>
        <end position="747"/>
    </location>
</feature>
<evidence type="ECO:0000256" key="5">
    <source>
        <dbReference type="SAM" id="MobiDB-lite"/>
    </source>
</evidence>
<protein>
    <recommendedName>
        <fullName evidence="6">HTH La-type RNA-binding domain-containing protein</fullName>
    </recommendedName>
</protein>
<sequence>MPLYRAFTREGCIGLYPSISAAEAENLSSNNNATSTNSPLTASSPPTGDNMVSRERRTSVDPDTGEEYPDYSMASTGAQMYEDLIERRESDSPLNATSGAPSVGQPPTGLDEHAVLDDDSGDATAEQNTRNDSTADTTNAPSHVAEKIQKENEAPEKSGSGTQFVDAPAGQESSKTTSEKDQEKPSAEGATNDDQPSILSTLPRRLNASEHKKDIIRQVEYYLGDENLPVDAHLLARTGPAGDGWVSINEILGFRKMRPYKPPAEVKKILKLSEMLEVDDRGKYIRRKWPLKKAPTVAAKVDESKERNAKLVEQPWMTKGMLKPTGFESRNANQGPLGLGEYLEERPMYDAEESFVARIDRAVAEYQNRRKFHEMTAKVFGSYLTFGGFAGGQNMFAGRLNDEELKENYDKHEIAMMKARWGVADKVIEGVDPDEGESTWVVDFEGMTKAWLSSEFMQHFAWTNSKTVLETTNILRNFFSYLNIHDVCPEYKEDIDKAVAATHLADSEFPKLAAVDAGLPGEFNKACSSLYGGHYAQYRPTNVNADWVTDADLSYGMTEELAEKVFNVGTYAYCTSEQLDFFKALNDKKEPKSAGAVEESMGLEVTRVELGTEQGNRFYDAPKVKNRFKKAGLLHCTRWVLPHARPRDLPKHVLDAEKAKQGEVYRFIMDEDLLKQVVPGMKLDAIVKTFGCGFSWIDAVECVYPTFFTWTLNERAMDWKEPGPPTEWMLRQEEKKSAVGNEMVRREDEDEDETLD</sequence>
<dbReference type="PANTHER" id="PTHR22792:SF140">
    <property type="entry name" value="ACHILLES, ISOFORM A"/>
    <property type="match status" value="1"/>
</dbReference>
<dbReference type="GO" id="GO:0031047">
    <property type="term" value="P:regulatory ncRNA-mediated gene silencing"/>
    <property type="evidence" value="ECO:0007669"/>
    <property type="project" value="InterPro"/>
</dbReference>
<keyword evidence="8" id="KW-1185">Reference proteome</keyword>
<dbReference type="InterPro" id="IPR006630">
    <property type="entry name" value="La_HTH"/>
</dbReference>
<dbReference type="OrthoDB" id="435402at2759"/>
<dbReference type="GO" id="GO:0033167">
    <property type="term" value="C:ARC complex"/>
    <property type="evidence" value="ECO:0007669"/>
    <property type="project" value="InterPro"/>
</dbReference>
<feature type="compositionally biased region" description="Basic and acidic residues" evidence="5">
    <location>
        <begin position="144"/>
        <end position="156"/>
    </location>
</feature>
<dbReference type="SUPFAM" id="SSF46785">
    <property type="entry name" value="Winged helix' DNA-binding domain"/>
    <property type="match status" value="1"/>
</dbReference>
<evidence type="ECO:0000256" key="2">
    <source>
        <dbReference type="ARBA" id="ARBA00022884"/>
    </source>
</evidence>
<accession>A0A139H3N5</accession>
<feature type="compositionally biased region" description="Polar residues" evidence="5">
    <location>
        <begin position="125"/>
        <end position="141"/>
    </location>
</feature>
<dbReference type="SMART" id="SM00715">
    <property type="entry name" value="LA"/>
    <property type="match status" value="1"/>
</dbReference>
<evidence type="ECO:0000259" key="6">
    <source>
        <dbReference type="PROSITE" id="PS50961"/>
    </source>
</evidence>
<dbReference type="STRING" id="321146.A0A139H3N5"/>
<reference evidence="7 8" key="1">
    <citation type="submission" date="2015-07" db="EMBL/GenBank/DDBJ databases">
        <title>Comparative genomics of the Sigatoka disease complex on banana suggests a link between parallel evolutionary changes in Pseudocercospora fijiensis and Pseudocercospora eumusae and increased virulence on the banana host.</title>
        <authorList>
            <person name="Chang T.-C."/>
            <person name="Salvucci A."/>
            <person name="Crous P.W."/>
            <person name="Stergiopoulos I."/>
        </authorList>
    </citation>
    <scope>NUCLEOTIDE SEQUENCE [LARGE SCALE GENOMIC DNA]</scope>
    <source>
        <strain evidence="7 8">CBS 114824</strain>
    </source>
</reference>
<feature type="domain" description="HTH La-type RNA-binding" evidence="6">
    <location>
        <begin position="205"/>
        <end position="296"/>
    </location>
</feature>
<dbReference type="PROSITE" id="PS50961">
    <property type="entry name" value="HTH_LA"/>
    <property type="match status" value="1"/>
</dbReference>
<dbReference type="EMBL" id="LFZN01000154">
    <property type="protein sequence ID" value="KXS97063.1"/>
    <property type="molecule type" value="Genomic_DNA"/>
</dbReference>
<evidence type="ECO:0000313" key="7">
    <source>
        <dbReference type="EMBL" id="KXS97063.1"/>
    </source>
</evidence>
<organism evidence="7 8">
    <name type="scientific">Pseudocercospora eumusae</name>
    <dbReference type="NCBI Taxonomy" id="321146"/>
    <lineage>
        <taxon>Eukaryota</taxon>
        <taxon>Fungi</taxon>
        <taxon>Dikarya</taxon>
        <taxon>Ascomycota</taxon>
        <taxon>Pezizomycotina</taxon>
        <taxon>Dothideomycetes</taxon>
        <taxon>Dothideomycetidae</taxon>
        <taxon>Mycosphaerellales</taxon>
        <taxon>Mycosphaerellaceae</taxon>
        <taxon>Pseudocercospora</taxon>
    </lineage>
</organism>
<dbReference type="GO" id="GO:0006396">
    <property type="term" value="P:RNA processing"/>
    <property type="evidence" value="ECO:0007669"/>
    <property type="project" value="InterPro"/>
</dbReference>
<feature type="compositionally biased region" description="Basic and acidic residues" evidence="5">
    <location>
        <begin position="177"/>
        <end position="186"/>
    </location>
</feature>
<feature type="region of interest" description="Disordered" evidence="5">
    <location>
        <begin position="723"/>
        <end position="756"/>
    </location>
</feature>
<evidence type="ECO:0000256" key="3">
    <source>
        <dbReference type="ARBA" id="ARBA00023242"/>
    </source>
</evidence>
<keyword evidence="2 4" id="KW-0694">RNA-binding</keyword>
<evidence type="ECO:0000256" key="1">
    <source>
        <dbReference type="ARBA" id="ARBA00004123"/>
    </source>
</evidence>
<dbReference type="InterPro" id="IPR018606">
    <property type="entry name" value="Arb1"/>
</dbReference>
<evidence type="ECO:0000313" key="8">
    <source>
        <dbReference type="Proteomes" id="UP000070133"/>
    </source>
</evidence>
<feature type="compositionally biased region" description="Low complexity" evidence="5">
    <location>
        <begin position="27"/>
        <end position="47"/>
    </location>
</feature>
<dbReference type="Proteomes" id="UP000070133">
    <property type="component" value="Unassembled WGS sequence"/>
</dbReference>
<feature type="region of interest" description="Disordered" evidence="5">
    <location>
        <begin position="27"/>
        <end position="205"/>
    </location>
</feature>
<gene>
    <name evidence="7" type="ORF">AC578_10805</name>
</gene>
<name>A0A139H3N5_9PEZI</name>
<dbReference type="InterPro" id="IPR036390">
    <property type="entry name" value="WH_DNA-bd_sf"/>
</dbReference>
<dbReference type="InterPro" id="IPR045180">
    <property type="entry name" value="La_dom_prot"/>
</dbReference>
<dbReference type="Pfam" id="PF09692">
    <property type="entry name" value="Arb1"/>
    <property type="match status" value="1"/>
</dbReference>
<dbReference type="PRINTS" id="PR00302">
    <property type="entry name" value="LUPUSLA"/>
</dbReference>
<dbReference type="GO" id="GO:0003729">
    <property type="term" value="F:mRNA binding"/>
    <property type="evidence" value="ECO:0007669"/>
    <property type="project" value="TreeGrafter"/>
</dbReference>
<dbReference type="AlphaFoldDB" id="A0A139H3N5"/>